<evidence type="ECO:0000256" key="1">
    <source>
        <dbReference type="SAM" id="MobiDB-lite"/>
    </source>
</evidence>
<proteinExistence type="predicted"/>
<accession>A0ABD2XRF7</accession>
<evidence type="ECO:0000313" key="3">
    <source>
        <dbReference type="Proteomes" id="UP001627154"/>
    </source>
</evidence>
<dbReference type="EMBL" id="JBJJXI010000003">
    <property type="protein sequence ID" value="KAL3407671.1"/>
    <property type="molecule type" value="Genomic_DNA"/>
</dbReference>
<dbReference type="AlphaFoldDB" id="A0ABD2XRF7"/>
<feature type="region of interest" description="Disordered" evidence="1">
    <location>
        <begin position="63"/>
        <end position="163"/>
    </location>
</feature>
<reference evidence="2 3" key="1">
    <citation type="journal article" date="2024" name="bioRxiv">
        <title>A reference genome for Trichogramma kaykai: A tiny desert-dwelling parasitoid wasp with competing sex-ratio distorters.</title>
        <authorList>
            <person name="Culotta J."/>
            <person name="Lindsey A.R."/>
        </authorList>
    </citation>
    <scope>NUCLEOTIDE SEQUENCE [LARGE SCALE GENOMIC DNA]</scope>
    <source>
        <strain evidence="2 3">KSX58</strain>
    </source>
</reference>
<gene>
    <name evidence="2" type="ORF">TKK_000345</name>
</gene>
<name>A0ABD2XRF7_9HYME</name>
<sequence length="163" mass="17224">MTGATAVCHHLPGVRRRRQGATGPSADPATSRRPETAELPANCADATTITEAERTRLDIAANYAASGNQRNSSTGVATYPPGHAAATTDPATRPALQRRGPSPFQSAVGRRADTTAAPGDRARATETGYTRQLALFLAKHPQPGSRAPQKPPPTKLSLLRKRR</sequence>
<keyword evidence="3" id="KW-1185">Reference proteome</keyword>
<feature type="compositionally biased region" description="Low complexity" evidence="1">
    <location>
        <begin position="84"/>
        <end position="95"/>
    </location>
</feature>
<comment type="caution">
    <text evidence="2">The sequence shown here is derived from an EMBL/GenBank/DDBJ whole genome shotgun (WGS) entry which is preliminary data.</text>
</comment>
<dbReference type="Proteomes" id="UP001627154">
    <property type="component" value="Unassembled WGS sequence"/>
</dbReference>
<protein>
    <submittedName>
        <fullName evidence="2">Uncharacterized protein</fullName>
    </submittedName>
</protein>
<evidence type="ECO:0000313" key="2">
    <source>
        <dbReference type="EMBL" id="KAL3407671.1"/>
    </source>
</evidence>
<feature type="region of interest" description="Disordered" evidence="1">
    <location>
        <begin position="11"/>
        <end position="41"/>
    </location>
</feature>
<feature type="compositionally biased region" description="Polar residues" evidence="1">
    <location>
        <begin position="65"/>
        <end position="76"/>
    </location>
</feature>
<organism evidence="2 3">
    <name type="scientific">Trichogramma kaykai</name>
    <dbReference type="NCBI Taxonomy" id="54128"/>
    <lineage>
        <taxon>Eukaryota</taxon>
        <taxon>Metazoa</taxon>
        <taxon>Ecdysozoa</taxon>
        <taxon>Arthropoda</taxon>
        <taxon>Hexapoda</taxon>
        <taxon>Insecta</taxon>
        <taxon>Pterygota</taxon>
        <taxon>Neoptera</taxon>
        <taxon>Endopterygota</taxon>
        <taxon>Hymenoptera</taxon>
        <taxon>Apocrita</taxon>
        <taxon>Proctotrupomorpha</taxon>
        <taxon>Chalcidoidea</taxon>
        <taxon>Trichogrammatidae</taxon>
        <taxon>Trichogramma</taxon>
    </lineage>
</organism>